<feature type="domain" description="Apoptosis regulator Bcl-2 family BH4" evidence="2">
    <location>
        <begin position="121"/>
        <end position="140"/>
    </location>
</feature>
<dbReference type="PANTHER" id="PTHR35870">
    <property type="entry name" value="PROTEIN, PUTATIVE (AFU_ORTHOLOGUE AFUA_5G03330)-RELATED"/>
    <property type="match status" value="1"/>
</dbReference>
<dbReference type="OrthoDB" id="10265971at2759"/>
<dbReference type="PROSITE" id="PS50063">
    <property type="entry name" value="BH4_2"/>
    <property type="match status" value="1"/>
</dbReference>
<organism evidence="3 4">
    <name type="scientific">Viridothelium virens</name>
    <name type="common">Speckled blister lichen</name>
    <name type="synonym">Trypethelium virens</name>
    <dbReference type="NCBI Taxonomy" id="1048519"/>
    <lineage>
        <taxon>Eukaryota</taxon>
        <taxon>Fungi</taxon>
        <taxon>Dikarya</taxon>
        <taxon>Ascomycota</taxon>
        <taxon>Pezizomycotina</taxon>
        <taxon>Dothideomycetes</taxon>
        <taxon>Dothideomycetes incertae sedis</taxon>
        <taxon>Trypetheliales</taxon>
        <taxon>Trypetheliaceae</taxon>
        <taxon>Viridothelium</taxon>
    </lineage>
</organism>
<name>A0A6A6HJT9_VIRVR</name>
<dbReference type="GO" id="GO:0042981">
    <property type="term" value="P:regulation of apoptotic process"/>
    <property type="evidence" value="ECO:0007669"/>
    <property type="project" value="InterPro"/>
</dbReference>
<dbReference type="PANTHER" id="PTHR35870:SF6">
    <property type="entry name" value="MGS207 PROTEIN"/>
    <property type="match status" value="1"/>
</dbReference>
<dbReference type="GO" id="GO:0016491">
    <property type="term" value="F:oxidoreductase activity"/>
    <property type="evidence" value="ECO:0007669"/>
    <property type="project" value="UniProtKB-KW"/>
</dbReference>
<keyword evidence="1" id="KW-0560">Oxidoreductase</keyword>
<dbReference type="InterPro" id="IPR025337">
    <property type="entry name" value="Questin_oxidase-like"/>
</dbReference>
<reference evidence="3" key="1">
    <citation type="journal article" date="2020" name="Stud. Mycol.">
        <title>101 Dothideomycetes genomes: a test case for predicting lifestyles and emergence of pathogens.</title>
        <authorList>
            <person name="Haridas S."/>
            <person name="Albert R."/>
            <person name="Binder M."/>
            <person name="Bloem J."/>
            <person name="Labutti K."/>
            <person name="Salamov A."/>
            <person name="Andreopoulos B."/>
            <person name="Baker S."/>
            <person name="Barry K."/>
            <person name="Bills G."/>
            <person name="Bluhm B."/>
            <person name="Cannon C."/>
            <person name="Castanera R."/>
            <person name="Culley D."/>
            <person name="Daum C."/>
            <person name="Ezra D."/>
            <person name="Gonzalez J."/>
            <person name="Henrissat B."/>
            <person name="Kuo A."/>
            <person name="Liang C."/>
            <person name="Lipzen A."/>
            <person name="Lutzoni F."/>
            <person name="Magnuson J."/>
            <person name="Mondo S."/>
            <person name="Nolan M."/>
            <person name="Ohm R."/>
            <person name="Pangilinan J."/>
            <person name="Park H.-J."/>
            <person name="Ramirez L."/>
            <person name="Alfaro M."/>
            <person name="Sun H."/>
            <person name="Tritt A."/>
            <person name="Yoshinaga Y."/>
            <person name="Zwiers L.-H."/>
            <person name="Turgeon B."/>
            <person name="Goodwin S."/>
            <person name="Spatafora J."/>
            <person name="Crous P."/>
            <person name="Grigoriev I."/>
        </authorList>
    </citation>
    <scope>NUCLEOTIDE SEQUENCE</scope>
    <source>
        <strain evidence="3">Tuck. ex Michener</strain>
    </source>
</reference>
<keyword evidence="4" id="KW-1185">Reference proteome</keyword>
<evidence type="ECO:0000259" key="2">
    <source>
        <dbReference type="PROSITE" id="PS50063"/>
    </source>
</evidence>
<sequence>MFASFSIPFGLPKIWVGGNRGRGINIPSVEIHSVETAADKRARSLKHLLKANHTNHSIIYHNLRFHNHAPHILGSAYILGASPEQLNTIYDTESKVLEPWHDSPGEIINEDWRDFLGQRDYQRAYIDFFEDQLVQKGYDWKRLVEDFLFQGKEPLINNVIGGLAHPLIHLGYGYELKSGTVAIEALALTSCFYDFQHKYLDDPSYTRRASYSTTSVLEALDRIAADQRFDGVFEEQGSTEPDPLFEKKEDIVLDHWNAWRIEKPEKQFEESQRAAVALLVATDQRDSKYDFFLVHVLTSSHAIRILLPLIPAKYHLSLVRQWWLFAISVYVQQLRLPIQLERIENYNLNGRDWKFVDDQAINSKWATDAHFVKGLRAMKEAAKTWGDDTNFYLKAAVKFADEFDDWGGFGAVSFQEMKA</sequence>
<evidence type="ECO:0000256" key="1">
    <source>
        <dbReference type="ARBA" id="ARBA00023002"/>
    </source>
</evidence>
<gene>
    <name evidence="3" type="ORF">EV356DRAFT_508717</name>
</gene>
<protein>
    <recommendedName>
        <fullName evidence="2">Apoptosis regulator Bcl-2 family BH4 domain-containing protein</fullName>
    </recommendedName>
</protein>
<proteinExistence type="predicted"/>
<evidence type="ECO:0000313" key="3">
    <source>
        <dbReference type="EMBL" id="KAF2238089.1"/>
    </source>
</evidence>
<dbReference type="Proteomes" id="UP000800092">
    <property type="component" value="Unassembled WGS sequence"/>
</dbReference>
<dbReference type="Pfam" id="PF14027">
    <property type="entry name" value="Questin_oxidase"/>
    <property type="match status" value="1"/>
</dbReference>
<evidence type="ECO:0000313" key="4">
    <source>
        <dbReference type="Proteomes" id="UP000800092"/>
    </source>
</evidence>
<dbReference type="AlphaFoldDB" id="A0A6A6HJT9"/>
<dbReference type="InterPro" id="IPR003093">
    <property type="entry name" value="Bcl2_BH4"/>
</dbReference>
<accession>A0A6A6HJT9</accession>
<dbReference type="EMBL" id="ML991777">
    <property type="protein sequence ID" value="KAF2238089.1"/>
    <property type="molecule type" value="Genomic_DNA"/>
</dbReference>